<dbReference type="PROSITE" id="PS50157">
    <property type="entry name" value="ZINC_FINGER_C2H2_2"/>
    <property type="match status" value="1"/>
</dbReference>
<dbReference type="AlphaFoldDB" id="W2RJ08"/>
<evidence type="ECO:0000259" key="10">
    <source>
        <dbReference type="PROSITE" id="PS50157"/>
    </source>
</evidence>
<reference evidence="11 12" key="1">
    <citation type="submission" date="2013-03" db="EMBL/GenBank/DDBJ databases">
        <title>The Genome Sequence of Phialophora europaea CBS 101466.</title>
        <authorList>
            <consortium name="The Broad Institute Genomics Platform"/>
            <person name="Cuomo C."/>
            <person name="de Hoog S."/>
            <person name="Gorbushina A."/>
            <person name="Walker B."/>
            <person name="Young S.K."/>
            <person name="Zeng Q."/>
            <person name="Gargeya S."/>
            <person name="Fitzgerald M."/>
            <person name="Haas B."/>
            <person name="Abouelleil A."/>
            <person name="Allen A.W."/>
            <person name="Alvarado L."/>
            <person name="Arachchi H.M."/>
            <person name="Berlin A.M."/>
            <person name="Chapman S.B."/>
            <person name="Gainer-Dewar J."/>
            <person name="Goldberg J."/>
            <person name="Griggs A."/>
            <person name="Gujja S."/>
            <person name="Hansen M."/>
            <person name="Howarth C."/>
            <person name="Imamovic A."/>
            <person name="Ireland A."/>
            <person name="Larimer J."/>
            <person name="McCowan C."/>
            <person name="Murphy C."/>
            <person name="Pearson M."/>
            <person name="Poon T.W."/>
            <person name="Priest M."/>
            <person name="Roberts A."/>
            <person name="Saif S."/>
            <person name="Shea T."/>
            <person name="Sisk P."/>
            <person name="Sykes S."/>
            <person name="Wortman J."/>
            <person name="Nusbaum C."/>
            <person name="Birren B."/>
        </authorList>
    </citation>
    <scope>NUCLEOTIDE SEQUENCE [LARGE SCALE GENOMIC DNA]</scope>
    <source>
        <strain evidence="11 12">CBS 101466</strain>
    </source>
</reference>
<dbReference type="InParanoid" id="W2RJ08"/>
<sequence length="317" mass="34597">MPRQGTSTRQKVTCTFSGEWKGNGEYSMTFTNPESGKQLTATISPPAGAKPHQCNQRLSGPGGLNGFPDDAICQAGFSSAAQLARHQATVHRGVLYCCDGCGKLCIDGSNLDKHRVSGCKGTKGRQEKWQCPYCNNKVARRDNLNRHIHQQHGGLPLPRARDQQRGDNGNGAEAEAEVPVNAGNEATQAVPELAGLETEQESPENIDTGVLGQEWDPNAAFIDWENPTTNYDFLDNYQLGAPRDAGFQAATEFNGGYHFGAPRGMDRVALRNRQTPTYGVLAPMDPEQQPPFVGPAMTAEEEIDWLAFATQQYFPWS</sequence>
<dbReference type="Pfam" id="PF00096">
    <property type="entry name" value="zf-C2H2"/>
    <property type="match status" value="1"/>
</dbReference>
<evidence type="ECO:0000256" key="6">
    <source>
        <dbReference type="ARBA" id="ARBA00023125"/>
    </source>
</evidence>
<dbReference type="GO" id="GO:0005634">
    <property type="term" value="C:nucleus"/>
    <property type="evidence" value="ECO:0007669"/>
    <property type="project" value="UniProtKB-SubCell"/>
</dbReference>
<evidence type="ECO:0000256" key="4">
    <source>
        <dbReference type="ARBA" id="ARBA00022771"/>
    </source>
</evidence>
<keyword evidence="12" id="KW-1185">Reference proteome</keyword>
<accession>W2RJ08</accession>
<dbReference type="Gene3D" id="3.30.160.60">
    <property type="entry name" value="Classic Zinc Finger"/>
    <property type="match status" value="1"/>
</dbReference>
<dbReference type="Proteomes" id="UP000030752">
    <property type="component" value="Unassembled WGS sequence"/>
</dbReference>
<evidence type="ECO:0000313" key="11">
    <source>
        <dbReference type="EMBL" id="ETN36441.1"/>
    </source>
</evidence>
<evidence type="ECO:0000256" key="8">
    <source>
        <dbReference type="PROSITE-ProRule" id="PRU00042"/>
    </source>
</evidence>
<dbReference type="RefSeq" id="XP_008721259.1">
    <property type="nucleotide sequence ID" value="XM_008723037.1"/>
</dbReference>
<gene>
    <name evidence="11" type="ORF">HMPREF1541_08719</name>
</gene>
<keyword evidence="3" id="KW-0677">Repeat</keyword>
<evidence type="ECO:0000256" key="1">
    <source>
        <dbReference type="ARBA" id="ARBA00004123"/>
    </source>
</evidence>
<proteinExistence type="predicted"/>
<dbReference type="GO" id="GO:0006357">
    <property type="term" value="P:regulation of transcription by RNA polymerase II"/>
    <property type="evidence" value="ECO:0007669"/>
    <property type="project" value="TreeGrafter"/>
</dbReference>
<dbReference type="SMART" id="SM00355">
    <property type="entry name" value="ZnF_C2H2"/>
    <property type="match status" value="3"/>
</dbReference>
<keyword evidence="6" id="KW-0238">DNA-binding</keyword>
<dbReference type="PROSITE" id="PS00028">
    <property type="entry name" value="ZINC_FINGER_C2H2_1"/>
    <property type="match status" value="1"/>
</dbReference>
<dbReference type="GO" id="GO:0003700">
    <property type="term" value="F:DNA-binding transcription factor activity"/>
    <property type="evidence" value="ECO:0007669"/>
    <property type="project" value="TreeGrafter"/>
</dbReference>
<keyword evidence="5" id="KW-0862">Zinc</keyword>
<evidence type="ECO:0000256" key="7">
    <source>
        <dbReference type="ARBA" id="ARBA00023242"/>
    </source>
</evidence>
<dbReference type="VEuPathDB" id="FungiDB:HMPREF1541_08719"/>
<dbReference type="InterPro" id="IPR036236">
    <property type="entry name" value="Znf_C2H2_sf"/>
</dbReference>
<dbReference type="PANTHER" id="PTHR24404">
    <property type="entry name" value="ZINC FINGER PROTEIN"/>
    <property type="match status" value="1"/>
</dbReference>
<dbReference type="InterPro" id="IPR050589">
    <property type="entry name" value="Ikaros_C2H2-ZF"/>
</dbReference>
<evidence type="ECO:0000256" key="2">
    <source>
        <dbReference type="ARBA" id="ARBA00022723"/>
    </source>
</evidence>
<dbReference type="GO" id="GO:0008270">
    <property type="term" value="F:zinc ion binding"/>
    <property type="evidence" value="ECO:0007669"/>
    <property type="project" value="UniProtKB-KW"/>
</dbReference>
<organism evidence="11 12">
    <name type="scientific">Cyphellophora europaea (strain CBS 101466)</name>
    <name type="common">Phialophora europaea</name>
    <dbReference type="NCBI Taxonomy" id="1220924"/>
    <lineage>
        <taxon>Eukaryota</taxon>
        <taxon>Fungi</taxon>
        <taxon>Dikarya</taxon>
        <taxon>Ascomycota</taxon>
        <taxon>Pezizomycotina</taxon>
        <taxon>Eurotiomycetes</taxon>
        <taxon>Chaetothyriomycetidae</taxon>
        <taxon>Chaetothyriales</taxon>
        <taxon>Cyphellophoraceae</taxon>
        <taxon>Cyphellophora</taxon>
    </lineage>
</organism>
<dbReference type="GeneID" id="19976058"/>
<dbReference type="GO" id="GO:0000978">
    <property type="term" value="F:RNA polymerase II cis-regulatory region sequence-specific DNA binding"/>
    <property type="evidence" value="ECO:0007669"/>
    <property type="project" value="TreeGrafter"/>
</dbReference>
<dbReference type="InterPro" id="IPR013087">
    <property type="entry name" value="Znf_C2H2_type"/>
</dbReference>
<dbReference type="HOGENOM" id="CLU_877228_0_0_1"/>
<dbReference type="PANTHER" id="PTHR24404:SF114">
    <property type="entry name" value="KLUMPFUSS, ISOFORM B-RELATED"/>
    <property type="match status" value="1"/>
</dbReference>
<dbReference type="SUPFAM" id="SSF57667">
    <property type="entry name" value="beta-beta-alpha zinc fingers"/>
    <property type="match status" value="2"/>
</dbReference>
<keyword evidence="2" id="KW-0479">Metal-binding</keyword>
<feature type="domain" description="C2H2-type" evidence="10">
    <location>
        <begin position="129"/>
        <end position="154"/>
    </location>
</feature>
<evidence type="ECO:0000313" key="12">
    <source>
        <dbReference type="Proteomes" id="UP000030752"/>
    </source>
</evidence>
<evidence type="ECO:0000256" key="9">
    <source>
        <dbReference type="SAM" id="MobiDB-lite"/>
    </source>
</evidence>
<evidence type="ECO:0000256" key="3">
    <source>
        <dbReference type="ARBA" id="ARBA00022737"/>
    </source>
</evidence>
<dbReference type="EMBL" id="KB822725">
    <property type="protein sequence ID" value="ETN36441.1"/>
    <property type="molecule type" value="Genomic_DNA"/>
</dbReference>
<keyword evidence="7" id="KW-0539">Nucleus</keyword>
<evidence type="ECO:0000256" key="5">
    <source>
        <dbReference type="ARBA" id="ARBA00022833"/>
    </source>
</evidence>
<comment type="subcellular location">
    <subcellularLocation>
        <location evidence="1">Nucleus</location>
    </subcellularLocation>
</comment>
<dbReference type="OrthoDB" id="2687452at2759"/>
<name>W2RJ08_CYPE1</name>
<keyword evidence="4 8" id="KW-0863">Zinc-finger</keyword>
<protein>
    <recommendedName>
        <fullName evidence="10">C2H2-type domain-containing protein</fullName>
    </recommendedName>
</protein>
<feature type="region of interest" description="Disordered" evidence="9">
    <location>
        <begin position="150"/>
        <end position="183"/>
    </location>
</feature>